<reference evidence="2" key="1">
    <citation type="submission" date="2013-07" db="EMBL/GenBank/DDBJ databases">
        <authorList>
            <person name="Geib S."/>
        </authorList>
    </citation>
    <scope>NUCLEOTIDE SEQUENCE</scope>
</reference>
<dbReference type="AlphaFoldDB" id="W8BAN2"/>
<feature type="region of interest" description="Disordered" evidence="1">
    <location>
        <begin position="248"/>
        <end position="272"/>
    </location>
</feature>
<accession>W8BAN2</accession>
<evidence type="ECO:0000313" key="2">
    <source>
        <dbReference type="EMBL" id="JAB94078.1"/>
    </source>
</evidence>
<protein>
    <submittedName>
        <fullName evidence="2">Uncharacterized protein</fullName>
    </submittedName>
</protein>
<dbReference type="EMBL" id="GAMC01012477">
    <property type="protein sequence ID" value="JAB94078.1"/>
    <property type="molecule type" value="mRNA"/>
</dbReference>
<feature type="non-terminal residue" evidence="2">
    <location>
        <position position="1"/>
    </location>
</feature>
<name>W8BAN2_CERCA</name>
<reference evidence="2" key="2">
    <citation type="journal article" date="2014" name="BMC Genomics">
        <title>A genomic perspective to assessing quality of mass-reared SIT flies used in Mediterranean fruit fly (Ceratitis capitata) eradication in California.</title>
        <authorList>
            <person name="Calla B."/>
            <person name="Hall B."/>
            <person name="Hou S."/>
            <person name="Geib S.M."/>
        </authorList>
    </citation>
    <scope>NUCLEOTIDE SEQUENCE</scope>
</reference>
<dbReference type="OrthoDB" id="565731at2759"/>
<organism evidence="2">
    <name type="scientific">Ceratitis capitata</name>
    <name type="common">Mediterranean fruit fly</name>
    <name type="synonym">Tephritis capitata</name>
    <dbReference type="NCBI Taxonomy" id="7213"/>
    <lineage>
        <taxon>Eukaryota</taxon>
        <taxon>Metazoa</taxon>
        <taxon>Ecdysozoa</taxon>
        <taxon>Arthropoda</taxon>
        <taxon>Hexapoda</taxon>
        <taxon>Insecta</taxon>
        <taxon>Pterygota</taxon>
        <taxon>Neoptera</taxon>
        <taxon>Endopterygota</taxon>
        <taxon>Diptera</taxon>
        <taxon>Brachycera</taxon>
        <taxon>Muscomorpha</taxon>
        <taxon>Tephritoidea</taxon>
        <taxon>Tephritidae</taxon>
        <taxon>Ceratitis</taxon>
        <taxon>Ceratitis</taxon>
    </lineage>
</organism>
<sequence length="438" mass="50182">TTTTTTSINTSITKGCVNSNVTNNEIPNNARMANSSPALTKNTNETAVPILLDAETTVNNVSHDCGIQKDMPNAIVLTQSSFKGNSSLDLSLTLSTSTNTFDDPDRINAKLSRNEDSWAPTPNESYQRYSRNLHEITVVGSEPCSSVPTALCYKTLGDGGEIVREKSHIQQQPSENKQHITEYALDADHQNSEEQKLRNSQADKYLSTQSTVACPTAGAFDIYFKDMALQHQRRQEVHQYMQKPLCQQMQHQQIRDPQQHELQQPISHEQNRHNHQQQQNNVLQISMPNYHPHTHTHPAHHLNSLHDVLRLHQACEEQHVQHNLVDEQQQIDQRQDEQQQQQLISYLHLTSEQNQLQQLQENEYHQQHHYQQQRRQTDMILTAQQQQNLITPVELKRLNLPTSSSIDDLITDEFSEGQHATYKLNDRVATLRRGAYVN</sequence>
<proteinExistence type="evidence at transcript level"/>
<evidence type="ECO:0000256" key="1">
    <source>
        <dbReference type="SAM" id="MobiDB-lite"/>
    </source>
</evidence>